<dbReference type="Proteomes" id="UP000887566">
    <property type="component" value="Unplaced"/>
</dbReference>
<sequence>MFSNDATEQGGEGEKRWRRARARGRNDGPAGRLRCWAAGASTASTAAEAATNAPIGAAGRILPTGNSARAPRSRMFRIVTRDRPVSIYSVAHTVRRGFDRVSGLRPSAAPRFAADALHQRTLWGPLPACCRHRTPCKDVYLITSTA</sequence>
<proteinExistence type="predicted"/>
<keyword evidence="2" id="KW-1185">Reference proteome</keyword>
<organism evidence="2 3">
    <name type="scientific">Plectus sambesii</name>
    <dbReference type="NCBI Taxonomy" id="2011161"/>
    <lineage>
        <taxon>Eukaryota</taxon>
        <taxon>Metazoa</taxon>
        <taxon>Ecdysozoa</taxon>
        <taxon>Nematoda</taxon>
        <taxon>Chromadorea</taxon>
        <taxon>Plectida</taxon>
        <taxon>Plectina</taxon>
        <taxon>Plectoidea</taxon>
        <taxon>Plectidae</taxon>
        <taxon>Plectus</taxon>
    </lineage>
</organism>
<name>A0A914XGK0_9BILA</name>
<protein>
    <submittedName>
        <fullName evidence="3">Uncharacterized protein</fullName>
    </submittedName>
</protein>
<reference evidence="3" key="1">
    <citation type="submission" date="2022-11" db="UniProtKB">
        <authorList>
            <consortium name="WormBaseParasite"/>
        </authorList>
    </citation>
    <scope>IDENTIFICATION</scope>
</reference>
<feature type="region of interest" description="Disordered" evidence="1">
    <location>
        <begin position="1"/>
        <end position="30"/>
    </location>
</feature>
<dbReference type="AlphaFoldDB" id="A0A914XGK0"/>
<evidence type="ECO:0000313" key="3">
    <source>
        <dbReference type="WBParaSite" id="PSAMB.scaffold796size41283.g8849.t1"/>
    </source>
</evidence>
<evidence type="ECO:0000313" key="2">
    <source>
        <dbReference type="Proteomes" id="UP000887566"/>
    </source>
</evidence>
<dbReference type="WBParaSite" id="PSAMB.scaffold796size41283.g8849.t1">
    <property type="protein sequence ID" value="PSAMB.scaffold796size41283.g8849.t1"/>
    <property type="gene ID" value="PSAMB.scaffold796size41283.g8849"/>
</dbReference>
<accession>A0A914XGK0</accession>
<evidence type="ECO:0000256" key="1">
    <source>
        <dbReference type="SAM" id="MobiDB-lite"/>
    </source>
</evidence>